<evidence type="ECO:0000313" key="2">
    <source>
        <dbReference type="Proteomes" id="UP000245368"/>
    </source>
</evidence>
<proteinExistence type="predicted"/>
<dbReference type="RefSeq" id="WP_109827902.1">
    <property type="nucleotide sequence ID" value="NZ_CP029494.1"/>
</dbReference>
<dbReference type="KEGG" id="dez:DKM44_13840"/>
<gene>
    <name evidence="1" type="ORF">DKM44_13840</name>
</gene>
<evidence type="ECO:0000313" key="1">
    <source>
        <dbReference type="EMBL" id="AWN24176.1"/>
    </source>
</evidence>
<keyword evidence="2" id="KW-1185">Reference proteome</keyword>
<dbReference type="EMBL" id="CP029494">
    <property type="protein sequence ID" value="AWN24176.1"/>
    <property type="molecule type" value="Genomic_DNA"/>
</dbReference>
<name>A0A2Z3JJQ8_9DEIO</name>
<protein>
    <submittedName>
        <fullName evidence="1">Uncharacterized protein</fullName>
    </submittedName>
</protein>
<dbReference type="Proteomes" id="UP000245368">
    <property type="component" value="Chromosome"/>
</dbReference>
<organism evidence="1 2">
    <name type="scientific">Deinococcus irradiatisoli</name>
    <dbReference type="NCBI Taxonomy" id="2202254"/>
    <lineage>
        <taxon>Bacteria</taxon>
        <taxon>Thermotogati</taxon>
        <taxon>Deinococcota</taxon>
        <taxon>Deinococci</taxon>
        <taxon>Deinococcales</taxon>
        <taxon>Deinococcaceae</taxon>
        <taxon>Deinococcus</taxon>
    </lineage>
</organism>
<dbReference type="OrthoDB" id="9901712at2"/>
<accession>A0A2Z3JJQ8</accession>
<sequence length="114" mass="12397">MNKSPDVLPTTSAYRTPQTTPLSAAPLLKLQGCYPAVQRNGGYFLEIREAYAPAGVTTEDWAADLVTLRRLLDQLDPRVEVKTQVGALVWRFSASNGSLNTSASFQGRARSAAR</sequence>
<dbReference type="AlphaFoldDB" id="A0A2Z3JJQ8"/>
<reference evidence="1 2" key="1">
    <citation type="submission" date="2018-05" db="EMBL/GenBank/DDBJ databases">
        <title>Complete Genome Sequence of Deinococcus sp. strain 17bor-2.</title>
        <authorList>
            <person name="Srinivasan S."/>
        </authorList>
    </citation>
    <scope>NUCLEOTIDE SEQUENCE [LARGE SCALE GENOMIC DNA]</scope>
    <source>
        <strain evidence="1 2">17bor-2</strain>
    </source>
</reference>